<proteinExistence type="predicted"/>
<dbReference type="EMBL" id="CAEKDK010000003">
    <property type="protein sequence ID" value="CAB4273447.1"/>
    <property type="molecule type" value="Genomic_DNA"/>
</dbReference>
<protein>
    <submittedName>
        <fullName evidence="1">Uncharacterized protein</fullName>
    </submittedName>
</protein>
<evidence type="ECO:0000313" key="2">
    <source>
        <dbReference type="Proteomes" id="UP000507222"/>
    </source>
</evidence>
<name>A0A6J5UCU1_PRUAR</name>
<accession>A0A6J5UCU1</accession>
<evidence type="ECO:0000313" key="1">
    <source>
        <dbReference type="EMBL" id="CAB4273447.1"/>
    </source>
</evidence>
<gene>
    <name evidence="1" type="ORF">CURHAP_LOCUS21143</name>
</gene>
<sequence>MFVFYSQGRGWHMRQRRKKIFREKFPGVVGLEQPQVPNDFLVMELSRSWVIPDSSSPPWAYPKTPSLCNYLDGNEDEN</sequence>
<organism evidence="1 2">
    <name type="scientific">Prunus armeniaca</name>
    <name type="common">Apricot</name>
    <name type="synonym">Armeniaca vulgaris</name>
    <dbReference type="NCBI Taxonomy" id="36596"/>
    <lineage>
        <taxon>Eukaryota</taxon>
        <taxon>Viridiplantae</taxon>
        <taxon>Streptophyta</taxon>
        <taxon>Embryophyta</taxon>
        <taxon>Tracheophyta</taxon>
        <taxon>Spermatophyta</taxon>
        <taxon>Magnoliopsida</taxon>
        <taxon>eudicotyledons</taxon>
        <taxon>Gunneridae</taxon>
        <taxon>Pentapetalae</taxon>
        <taxon>rosids</taxon>
        <taxon>fabids</taxon>
        <taxon>Rosales</taxon>
        <taxon>Rosaceae</taxon>
        <taxon>Amygdaloideae</taxon>
        <taxon>Amygdaleae</taxon>
        <taxon>Prunus</taxon>
    </lineage>
</organism>
<dbReference type="Proteomes" id="UP000507222">
    <property type="component" value="Unassembled WGS sequence"/>
</dbReference>
<reference evidence="1 2" key="1">
    <citation type="submission" date="2020-05" db="EMBL/GenBank/DDBJ databases">
        <authorList>
            <person name="Campoy J."/>
            <person name="Schneeberger K."/>
            <person name="Spophaly S."/>
        </authorList>
    </citation>
    <scope>NUCLEOTIDE SEQUENCE [LARGE SCALE GENOMIC DNA]</scope>
    <source>
        <strain evidence="1">PruArmRojPasFocal</strain>
    </source>
</reference>
<dbReference type="AlphaFoldDB" id="A0A6J5UCU1"/>